<comment type="caution">
    <text evidence="11">The sequence shown here is derived from an EMBL/GenBank/DDBJ whole genome shotgun (WGS) entry which is preliminary data.</text>
</comment>
<keyword evidence="4 8" id="KW-0227">DNA damage</keyword>
<feature type="non-terminal residue" evidence="11">
    <location>
        <position position="299"/>
    </location>
</feature>
<evidence type="ECO:0000256" key="2">
    <source>
        <dbReference type="ARBA" id="ARBA00008184"/>
    </source>
</evidence>
<dbReference type="InterPro" id="IPR036895">
    <property type="entry name" value="Uracil-DNA_glycosylase-like_sf"/>
</dbReference>
<proteinExistence type="inferred from homology"/>
<evidence type="ECO:0000256" key="5">
    <source>
        <dbReference type="ARBA" id="ARBA00022801"/>
    </source>
</evidence>
<evidence type="ECO:0000313" key="12">
    <source>
        <dbReference type="Proteomes" id="UP001177023"/>
    </source>
</evidence>
<accession>A0AA36D1S9</accession>
<dbReference type="SUPFAM" id="SSF52141">
    <property type="entry name" value="Uracil-DNA glycosylase-like"/>
    <property type="match status" value="1"/>
</dbReference>
<dbReference type="PANTHER" id="PTHR11264">
    <property type="entry name" value="URACIL-DNA GLYCOSYLASE"/>
    <property type="match status" value="1"/>
</dbReference>
<dbReference type="CDD" id="cd10027">
    <property type="entry name" value="UDG-F1-like"/>
    <property type="match status" value="1"/>
</dbReference>
<dbReference type="FunFam" id="3.40.470.10:FF:000001">
    <property type="entry name" value="Uracil-DNA glycosylase"/>
    <property type="match status" value="1"/>
</dbReference>
<dbReference type="EC" id="3.2.2.27" evidence="3 8"/>
<dbReference type="GO" id="GO:0005739">
    <property type="term" value="C:mitochondrion"/>
    <property type="evidence" value="ECO:0007669"/>
    <property type="project" value="TreeGrafter"/>
</dbReference>
<comment type="function">
    <text evidence="8">Excises uracil residues from the DNA which can arise as a result of misincorporation of dUMP residues by DNA polymerase or due to deamination of cytosine.</text>
</comment>
<comment type="similarity">
    <text evidence="2 8">Belongs to the uracil-DNA glycosylase (UDG) superfamily. UNG family.</text>
</comment>
<evidence type="ECO:0000256" key="6">
    <source>
        <dbReference type="ARBA" id="ARBA00023204"/>
    </source>
</evidence>
<dbReference type="NCBIfam" id="TIGR00628">
    <property type="entry name" value="ung"/>
    <property type="match status" value="1"/>
</dbReference>
<dbReference type="AlphaFoldDB" id="A0AA36D1S9"/>
<name>A0AA36D1S9_9BILA</name>
<keyword evidence="5 8" id="KW-0378">Hydrolase</keyword>
<evidence type="ECO:0000256" key="4">
    <source>
        <dbReference type="ARBA" id="ARBA00022763"/>
    </source>
</evidence>
<dbReference type="InterPro" id="IPR002043">
    <property type="entry name" value="UDG_fam1"/>
</dbReference>
<evidence type="ECO:0000256" key="3">
    <source>
        <dbReference type="ARBA" id="ARBA00012030"/>
    </source>
</evidence>
<dbReference type="NCBIfam" id="NF003588">
    <property type="entry name" value="PRK05254.1-1"/>
    <property type="match status" value="1"/>
</dbReference>
<evidence type="ECO:0000256" key="8">
    <source>
        <dbReference type="RuleBase" id="RU003780"/>
    </source>
</evidence>
<dbReference type="NCBIfam" id="NF003592">
    <property type="entry name" value="PRK05254.1-5"/>
    <property type="match status" value="1"/>
</dbReference>
<comment type="catalytic activity">
    <reaction evidence="1 8">
        <text>Hydrolyzes single-stranded DNA or mismatched double-stranded DNA and polynucleotides, releasing free uracil.</text>
        <dbReference type="EC" id="3.2.2.27"/>
    </reaction>
</comment>
<protein>
    <recommendedName>
        <fullName evidence="3 8">Uracil-DNA glycosylase</fullName>
        <ecNumber evidence="3 8">3.2.2.27</ecNumber>
    </recommendedName>
</protein>
<evidence type="ECO:0000313" key="11">
    <source>
        <dbReference type="EMBL" id="CAJ0578243.1"/>
    </source>
</evidence>
<dbReference type="Pfam" id="PF03167">
    <property type="entry name" value="UDG"/>
    <property type="match status" value="1"/>
</dbReference>
<evidence type="ECO:0000259" key="10">
    <source>
        <dbReference type="SMART" id="SM00986"/>
    </source>
</evidence>
<keyword evidence="12" id="KW-1185">Reference proteome</keyword>
<dbReference type="GO" id="GO:0005634">
    <property type="term" value="C:nucleus"/>
    <property type="evidence" value="ECO:0007669"/>
    <property type="project" value="TreeGrafter"/>
</dbReference>
<feature type="region of interest" description="Disordered" evidence="9">
    <location>
        <begin position="38"/>
        <end position="65"/>
    </location>
</feature>
<keyword evidence="6 8" id="KW-0234">DNA repair</keyword>
<evidence type="ECO:0000256" key="1">
    <source>
        <dbReference type="ARBA" id="ARBA00001400"/>
    </source>
</evidence>
<dbReference type="HAMAP" id="MF_00148">
    <property type="entry name" value="UDG"/>
    <property type="match status" value="1"/>
</dbReference>
<evidence type="ECO:0000256" key="7">
    <source>
        <dbReference type="PROSITE-ProRule" id="PRU10072"/>
    </source>
</evidence>
<dbReference type="PANTHER" id="PTHR11264:SF7">
    <property type="entry name" value="URACIL-DNA GLYCOSYLASE"/>
    <property type="match status" value="1"/>
</dbReference>
<dbReference type="NCBIfam" id="NF003589">
    <property type="entry name" value="PRK05254.1-2"/>
    <property type="match status" value="1"/>
</dbReference>
<dbReference type="Proteomes" id="UP001177023">
    <property type="component" value="Unassembled WGS sequence"/>
</dbReference>
<evidence type="ECO:0000256" key="9">
    <source>
        <dbReference type="SAM" id="MobiDB-lite"/>
    </source>
</evidence>
<dbReference type="SMART" id="SM00986">
    <property type="entry name" value="UDG"/>
    <property type="match status" value="1"/>
</dbReference>
<feature type="domain" description="Uracil-DNA glycosylase-like" evidence="10">
    <location>
        <begin position="123"/>
        <end position="283"/>
    </location>
</feature>
<gene>
    <name evidence="11" type="ORF">MSPICULIGERA_LOCUS16503</name>
</gene>
<feature type="active site" description="Proton acceptor" evidence="7">
    <location>
        <position position="138"/>
    </location>
</feature>
<dbReference type="PROSITE" id="PS00130">
    <property type="entry name" value="U_DNA_GLYCOSYLASE"/>
    <property type="match status" value="1"/>
</dbReference>
<dbReference type="InterPro" id="IPR005122">
    <property type="entry name" value="Uracil-DNA_glycosylase-like"/>
</dbReference>
<sequence length="299" mass="33419">MSTALKPTTAKRTAKVLTDFFNKAPGAAEKKLKVDVMEDAKPVKESATTTVEPSEDAENTPQTSGELASPFLADLLQDAEWREALKTEFEAPYWKKIEDFLLKEYQKGKEIFPPRHEIFTAFNTTPLCKIKVVLIGQDPYHNVGQAHGLCFSVKKGIKAPPSLVNMYKELVTDIPGFVPPSHGYLMGWAEQGVFMLNAGLTVEAHKANSHADIGWHKFTEKVIQTISRRVDKCVFLLLGNFAQKRAALVDAKKHVIIKEAHPSPLSVRHFKGCRPFSRTNEALVKFGLEPIDWSRLPLP</sequence>
<dbReference type="Gene3D" id="3.40.470.10">
    <property type="entry name" value="Uracil-DNA glycosylase-like domain"/>
    <property type="match status" value="1"/>
</dbReference>
<dbReference type="EMBL" id="CATQJA010002653">
    <property type="protein sequence ID" value="CAJ0578243.1"/>
    <property type="molecule type" value="Genomic_DNA"/>
</dbReference>
<reference evidence="11" key="1">
    <citation type="submission" date="2023-06" db="EMBL/GenBank/DDBJ databases">
        <authorList>
            <person name="Delattre M."/>
        </authorList>
    </citation>
    <scope>NUCLEOTIDE SEQUENCE</scope>
    <source>
        <strain evidence="11">AF72</strain>
    </source>
</reference>
<dbReference type="InterPro" id="IPR018085">
    <property type="entry name" value="Ura-DNA_Glyclase_AS"/>
</dbReference>
<dbReference type="GO" id="GO:0097510">
    <property type="term" value="P:base-excision repair, AP site formation via deaminated base removal"/>
    <property type="evidence" value="ECO:0007669"/>
    <property type="project" value="TreeGrafter"/>
</dbReference>
<organism evidence="11 12">
    <name type="scientific">Mesorhabditis spiculigera</name>
    <dbReference type="NCBI Taxonomy" id="96644"/>
    <lineage>
        <taxon>Eukaryota</taxon>
        <taxon>Metazoa</taxon>
        <taxon>Ecdysozoa</taxon>
        <taxon>Nematoda</taxon>
        <taxon>Chromadorea</taxon>
        <taxon>Rhabditida</taxon>
        <taxon>Rhabditina</taxon>
        <taxon>Rhabditomorpha</taxon>
        <taxon>Rhabditoidea</taxon>
        <taxon>Rhabditidae</taxon>
        <taxon>Mesorhabditinae</taxon>
        <taxon>Mesorhabditis</taxon>
    </lineage>
</organism>
<dbReference type="SMART" id="SM00987">
    <property type="entry name" value="UreE_C"/>
    <property type="match status" value="1"/>
</dbReference>
<dbReference type="GO" id="GO:0004844">
    <property type="term" value="F:uracil DNA N-glycosylase activity"/>
    <property type="evidence" value="ECO:0007669"/>
    <property type="project" value="UniProtKB-UniRule"/>
</dbReference>